<evidence type="ECO:0000313" key="3">
    <source>
        <dbReference type="EMBL" id="MFC0229137.1"/>
    </source>
</evidence>
<dbReference type="PANTHER" id="PTHR38033:SF1">
    <property type="entry name" value="DOTU FAMILY TYPE IV_VI SECRETION SYSTEM PROTEIN"/>
    <property type="match status" value="1"/>
</dbReference>
<dbReference type="Gene3D" id="1.25.40.590">
    <property type="entry name" value="Type IV / VI secretion system, DotU"/>
    <property type="match status" value="1"/>
</dbReference>
<evidence type="ECO:0000313" key="4">
    <source>
        <dbReference type="Proteomes" id="UP001589792"/>
    </source>
</evidence>
<dbReference type="Pfam" id="PF09850">
    <property type="entry name" value="DotU"/>
    <property type="match status" value="1"/>
</dbReference>
<accession>A0ABV6EJF9</accession>
<keyword evidence="1" id="KW-0472">Membrane</keyword>
<protein>
    <submittedName>
        <fullName evidence="3">Type VI secretion system protein TssL, short form</fullName>
    </submittedName>
</protein>
<gene>
    <name evidence="3" type="primary">tssL</name>
    <name evidence="3" type="ORF">ACFFJ3_22035</name>
</gene>
<dbReference type="RefSeq" id="WP_380679820.1">
    <property type="nucleotide sequence ID" value="NZ_CP173186.1"/>
</dbReference>
<evidence type="ECO:0000256" key="1">
    <source>
        <dbReference type="SAM" id="Phobius"/>
    </source>
</evidence>
<keyword evidence="4" id="KW-1185">Reference proteome</keyword>
<keyword evidence="1" id="KW-0812">Transmembrane</keyword>
<feature type="transmembrane region" description="Helical" evidence="1">
    <location>
        <begin position="193"/>
        <end position="211"/>
    </location>
</feature>
<proteinExistence type="predicted"/>
<name>A0ABV6EJF9_9GAMM</name>
<dbReference type="InterPro" id="IPR038522">
    <property type="entry name" value="T4/T6SS_DotU_sf"/>
</dbReference>
<evidence type="ECO:0000259" key="2">
    <source>
        <dbReference type="Pfam" id="PF09850"/>
    </source>
</evidence>
<dbReference type="NCBIfam" id="TIGR03349">
    <property type="entry name" value="IV_VI_DotU"/>
    <property type="match status" value="1"/>
</dbReference>
<organism evidence="3 4">
    <name type="scientific">Serratia aquatilis</name>
    <dbReference type="NCBI Taxonomy" id="1737515"/>
    <lineage>
        <taxon>Bacteria</taxon>
        <taxon>Pseudomonadati</taxon>
        <taxon>Pseudomonadota</taxon>
        <taxon>Gammaproteobacteria</taxon>
        <taxon>Enterobacterales</taxon>
        <taxon>Yersiniaceae</taxon>
        <taxon>Serratia</taxon>
    </lineage>
</organism>
<dbReference type="Proteomes" id="UP001589792">
    <property type="component" value="Unassembled WGS sequence"/>
</dbReference>
<reference evidence="3 4" key="1">
    <citation type="submission" date="2024-09" db="EMBL/GenBank/DDBJ databases">
        <authorList>
            <person name="Sun Q."/>
            <person name="Mori K."/>
        </authorList>
    </citation>
    <scope>NUCLEOTIDE SEQUENCE [LARGE SCALE GENOMIC DNA]</scope>
    <source>
        <strain evidence="3 4">CCM 8626</strain>
    </source>
</reference>
<dbReference type="InterPro" id="IPR017732">
    <property type="entry name" value="T4/T6SS_DotU"/>
</dbReference>
<sequence length="226" mass="25869">MTNTQQTFSEKPEQPVNIDLLFADTWLMVCQLRNGTVVTQGRELYRKACALVDQARKQLQEAGVSSASIEHMLYAQCALLDASVMNRQEQDDAYREWLKSPLQTQYFNTLEAGEQLWDKIRGVLNEPTPDIAVLTCFHRVLQLGFNGRYGAQDPARRDEVRDRLAQRVPPFSLLQDLPLVLPAGRSRRGRQRVWLWWLGGIALLGAMWWGLDASLQQYLQQILPKG</sequence>
<keyword evidence="1" id="KW-1133">Transmembrane helix</keyword>
<comment type="caution">
    <text evidence="3">The sequence shown here is derived from an EMBL/GenBank/DDBJ whole genome shotgun (WGS) entry which is preliminary data.</text>
</comment>
<dbReference type="PANTHER" id="PTHR38033">
    <property type="entry name" value="MEMBRANE PROTEIN-RELATED"/>
    <property type="match status" value="1"/>
</dbReference>
<dbReference type="EMBL" id="JBHLXG010000036">
    <property type="protein sequence ID" value="MFC0229137.1"/>
    <property type="molecule type" value="Genomic_DNA"/>
</dbReference>
<feature type="domain" description="Type IV / VI secretion system DotU" evidence="2">
    <location>
        <begin position="21"/>
        <end position="212"/>
    </location>
</feature>
<dbReference type="NCBIfam" id="NF038239">
    <property type="entry name" value="T6SS_TssL_short"/>
    <property type="match status" value="1"/>
</dbReference>